<keyword evidence="2" id="KW-0472">Membrane</keyword>
<feature type="transmembrane region" description="Helical" evidence="2">
    <location>
        <begin position="134"/>
        <end position="153"/>
    </location>
</feature>
<evidence type="ECO:0000313" key="3">
    <source>
        <dbReference type="EnsemblPlants" id="OGLUM01G06170.1"/>
    </source>
</evidence>
<organism evidence="3">
    <name type="scientific">Oryza glumipatula</name>
    <dbReference type="NCBI Taxonomy" id="40148"/>
    <lineage>
        <taxon>Eukaryota</taxon>
        <taxon>Viridiplantae</taxon>
        <taxon>Streptophyta</taxon>
        <taxon>Embryophyta</taxon>
        <taxon>Tracheophyta</taxon>
        <taxon>Spermatophyta</taxon>
        <taxon>Magnoliopsida</taxon>
        <taxon>Liliopsida</taxon>
        <taxon>Poales</taxon>
        <taxon>Poaceae</taxon>
        <taxon>BOP clade</taxon>
        <taxon>Oryzoideae</taxon>
        <taxon>Oryzeae</taxon>
        <taxon>Oryzinae</taxon>
        <taxon>Oryza</taxon>
    </lineage>
</organism>
<name>A0A0D9Y4B9_9ORYZ</name>
<feature type="transmembrane region" description="Helical" evidence="2">
    <location>
        <begin position="202"/>
        <end position="224"/>
    </location>
</feature>
<feature type="compositionally biased region" description="Low complexity" evidence="1">
    <location>
        <begin position="81"/>
        <end position="93"/>
    </location>
</feature>
<dbReference type="Gramene" id="OGLUM01G06170.1">
    <property type="protein sequence ID" value="OGLUM01G06170.1"/>
    <property type="gene ID" value="OGLUM01G06170"/>
</dbReference>
<keyword evidence="2" id="KW-0812">Transmembrane</keyword>
<dbReference type="AlphaFoldDB" id="A0A0D9Y4B9"/>
<feature type="transmembrane region" description="Helical" evidence="2">
    <location>
        <begin position="173"/>
        <end position="196"/>
    </location>
</feature>
<dbReference type="eggNOG" id="ENOG502R3FX">
    <property type="taxonomic scope" value="Eukaryota"/>
</dbReference>
<feature type="region of interest" description="Disordered" evidence="1">
    <location>
        <begin position="77"/>
        <end position="99"/>
    </location>
</feature>
<dbReference type="EnsemblPlants" id="OGLUM01G06170.1">
    <property type="protein sequence ID" value="OGLUM01G06170.1"/>
    <property type="gene ID" value="OGLUM01G06170"/>
</dbReference>
<accession>A0A0D9Y4B9</accession>
<keyword evidence="2" id="KW-1133">Transmembrane helix</keyword>
<dbReference type="Proteomes" id="UP000026961">
    <property type="component" value="Chromosome 1"/>
</dbReference>
<sequence length="244" mass="25241">MDTISGMFRPVFDRIRPSIASAAELSFSRVVSFTGSFNSRTGLLAAGDGEEETTPAQTAAFDIEAPATATTPDQAVRDDAAAAQEGEAAGATAADDDADEPKRVSKIVQTVCLFVASASLAMSVNLPASGAGGALYGATLAFVCLGLFTSLGLSMYTIVSRPGDAAVAMVQKWAMVLAMASVPASFTLRLCATLPAETLESAWLIFFLLAGAAALYLTLAWKLAGGVRAQHRSVNEERVAGDHV</sequence>
<evidence type="ECO:0000313" key="4">
    <source>
        <dbReference type="Proteomes" id="UP000026961"/>
    </source>
</evidence>
<reference evidence="3" key="3">
    <citation type="submission" date="2018-05" db="EMBL/GenBank/DDBJ databases">
        <title>OgluRS3 (Oryza glumaepatula Reference Sequence Version 3).</title>
        <authorList>
            <person name="Zhang J."/>
            <person name="Kudrna D."/>
            <person name="Lee S."/>
            <person name="Talag J."/>
            <person name="Welchert J."/>
            <person name="Wing R.A."/>
        </authorList>
    </citation>
    <scope>NUCLEOTIDE SEQUENCE [LARGE SCALE GENOMIC DNA]</scope>
</reference>
<dbReference type="HOGENOM" id="CLU_087112_1_0_1"/>
<keyword evidence="4" id="KW-1185">Reference proteome</keyword>
<reference evidence="3" key="1">
    <citation type="submission" date="2013-08" db="EMBL/GenBank/DDBJ databases">
        <title>Oryza genome evolution.</title>
        <authorList>
            <person name="Wing R.A."/>
            <person name="Panaud O."/>
            <person name="Oliveira A.C."/>
        </authorList>
    </citation>
    <scope>NUCLEOTIDE SEQUENCE</scope>
</reference>
<proteinExistence type="predicted"/>
<protein>
    <submittedName>
        <fullName evidence="3">Uncharacterized protein</fullName>
    </submittedName>
</protein>
<reference evidence="3" key="2">
    <citation type="submission" date="2015-04" db="UniProtKB">
        <authorList>
            <consortium name="EnsemblPlants"/>
        </authorList>
    </citation>
    <scope>IDENTIFICATION</scope>
</reference>
<feature type="transmembrane region" description="Helical" evidence="2">
    <location>
        <begin position="107"/>
        <end position="128"/>
    </location>
</feature>
<evidence type="ECO:0000256" key="1">
    <source>
        <dbReference type="SAM" id="MobiDB-lite"/>
    </source>
</evidence>
<evidence type="ECO:0000256" key="2">
    <source>
        <dbReference type="SAM" id="Phobius"/>
    </source>
</evidence>